<protein>
    <submittedName>
        <fullName evidence="1">Uncharacterized protein</fullName>
    </submittedName>
</protein>
<evidence type="ECO:0000313" key="1">
    <source>
        <dbReference type="EMBL" id="RKE97778.1"/>
    </source>
</evidence>
<dbReference type="STRING" id="1443111.Z949_485"/>
<comment type="caution">
    <text evidence="1">The sequence shown here is derived from an EMBL/GenBank/DDBJ whole genome shotgun (WGS) entry which is preliminary data.</text>
</comment>
<dbReference type="AlphaFoldDB" id="A0A420DUE5"/>
<keyword evidence="2" id="KW-1185">Reference proteome</keyword>
<organism evidence="1 2">
    <name type="scientific">Sulfitobacter guttiformis</name>
    <dbReference type="NCBI Taxonomy" id="74349"/>
    <lineage>
        <taxon>Bacteria</taxon>
        <taxon>Pseudomonadati</taxon>
        <taxon>Pseudomonadota</taxon>
        <taxon>Alphaproteobacteria</taxon>
        <taxon>Rhodobacterales</taxon>
        <taxon>Roseobacteraceae</taxon>
        <taxon>Sulfitobacter</taxon>
    </lineage>
</organism>
<dbReference type="Proteomes" id="UP000284407">
    <property type="component" value="Unassembled WGS sequence"/>
</dbReference>
<evidence type="ECO:0000313" key="2">
    <source>
        <dbReference type="Proteomes" id="UP000284407"/>
    </source>
</evidence>
<dbReference type="EMBL" id="RAQK01000001">
    <property type="protein sequence ID" value="RKE97778.1"/>
    <property type="molecule type" value="Genomic_DNA"/>
</dbReference>
<proteinExistence type="predicted"/>
<accession>A0A420DUE5</accession>
<name>A0A420DUE5_9RHOB</name>
<reference evidence="1 2" key="1">
    <citation type="submission" date="2018-09" db="EMBL/GenBank/DDBJ databases">
        <title>Genomic Encyclopedia of Archaeal and Bacterial Type Strains, Phase II (KMG-II): from individual species to whole genera.</title>
        <authorList>
            <person name="Goeker M."/>
        </authorList>
    </citation>
    <scope>NUCLEOTIDE SEQUENCE [LARGE SCALE GENOMIC DNA]</scope>
    <source>
        <strain evidence="1 2">DSM 11458</strain>
    </source>
</reference>
<gene>
    <name evidence="1" type="ORF">C8N30_2405</name>
</gene>
<sequence>MYQAQVYTAQKIPPCSLSVLLSYCKLAAKIIAADGKILGHILRGPLALRQILSTAARGLLHLDFKASLEGISFIVSGTTAGYGRFN</sequence>